<protein>
    <submittedName>
        <fullName evidence="3">RNA-directed DNA polymerase, eukaryota</fullName>
    </submittedName>
</protein>
<dbReference type="Pfam" id="PF13966">
    <property type="entry name" value="zf-RVT"/>
    <property type="match status" value="1"/>
</dbReference>
<dbReference type="InterPro" id="IPR026960">
    <property type="entry name" value="RVT-Znf"/>
</dbReference>
<evidence type="ECO:0000313" key="4">
    <source>
        <dbReference type="Proteomes" id="UP001151760"/>
    </source>
</evidence>
<gene>
    <name evidence="3" type="ORF">Tco_0679077</name>
</gene>
<accession>A0ABQ4XGU3</accession>
<dbReference type="InterPro" id="IPR000477">
    <property type="entry name" value="RT_dom"/>
</dbReference>
<dbReference type="Pfam" id="PF00078">
    <property type="entry name" value="RVT_1"/>
    <property type="match status" value="1"/>
</dbReference>
<evidence type="ECO:0000313" key="3">
    <source>
        <dbReference type="EMBL" id="GJS64513.1"/>
    </source>
</evidence>
<keyword evidence="3" id="KW-0808">Transferase</keyword>
<proteinExistence type="predicted"/>
<dbReference type="PANTHER" id="PTHR33116:SF78">
    <property type="entry name" value="OS12G0587133 PROTEIN"/>
    <property type="match status" value="1"/>
</dbReference>
<organism evidence="3 4">
    <name type="scientific">Tanacetum coccineum</name>
    <dbReference type="NCBI Taxonomy" id="301880"/>
    <lineage>
        <taxon>Eukaryota</taxon>
        <taxon>Viridiplantae</taxon>
        <taxon>Streptophyta</taxon>
        <taxon>Embryophyta</taxon>
        <taxon>Tracheophyta</taxon>
        <taxon>Spermatophyta</taxon>
        <taxon>Magnoliopsida</taxon>
        <taxon>eudicotyledons</taxon>
        <taxon>Gunneridae</taxon>
        <taxon>Pentapetalae</taxon>
        <taxon>asterids</taxon>
        <taxon>campanulids</taxon>
        <taxon>Asterales</taxon>
        <taxon>Asteraceae</taxon>
        <taxon>Asteroideae</taxon>
        <taxon>Anthemideae</taxon>
        <taxon>Anthemidinae</taxon>
        <taxon>Tanacetum</taxon>
    </lineage>
</organism>
<dbReference type="SUPFAM" id="SSF56672">
    <property type="entry name" value="DNA/RNA polymerases"/>
    <property type="match status" value="1"/>
</dbReference>
<evidence type="ECO:0000259" key="1">
    <source>
        <dbReference type="Pfam" id="PF00078"/>
    </source>
</evidence>
<keyword evidence="3" id="KW-0548">Nucleotidyltransferase</keyword>
<reference evidence="3" key="1">
    <citation type="journal article" date="2022" name="Int. J. Mol. Sci.">
        <title>Draft Genome of Tanacetum Coccineum: Genomic Comparison of Closely Related Tanacetum-Family Plants.</title>
        <authorList>
            <person name="Yamashiro T."/>
            <person name="Shiraishi A."/>
            <person name="Nakayama K."/>
            <person name="Satake H."/>
        </authorList>
    </citation>
    <scope>NUCLEOTIDE SEQUENCE</scope>
</reference>
<comment type="caution">
    <text evidence="3">The sequence shown here is derived from an EMBL/GenBank/DDBJ whole genome shotgun (WGS) entry which is preliminary data.</text>
</comment>
<evidence type="ECO:0000259" key="2">
    <source>
        <dbReference type="Pfam" id="PF13966"/>
    </source>
</evidence>
<dbReference type="InterPro" id="IPR043502">
    <property type="entry name" value="DNA/RNA_pol_sf"/>
</dbReference>
<reference evidence="3" key="2">
    <citation type="submission" date="2022-01" db="EMBL/GenBank/DDBJ databases">
        <authorList>
            <person name="Yamashiro T."/>
            <person name="Shiraishi A."/>
            <person name="Satake H."/>
            <person name="Nakayama K."/>
        </authorList>
    </citation>
    <scope>NUCLEOTIDE SEQUENCE</scope>
</reference>
<keyword evidence="4" id="KW-1185">Reference proteome</keyword>
<keyword evidence="3" id="KW-0695">RNA-directed DNA polymerase</keyword>
<name>A0ABQ4XGU3_9ASTR</name>
<dbReference type="EMBL" id="BQNB010009510">
    <property type="protein sequence ID" value="GJS64513.1"/>
    <property type="molecule type" value="Genomic_DNA"/>
</dbReference>
<feature type="domain" description="Reverse transcriptase zinc-binding" evidence="2">
    <location>
        <begin position="162"/>
        <end position="252"/>
    </location>
</feature>
<dbReference type="Proteomes" id="UP001151760">
    <property type="component" value="Unassembled WGS sequence"/>
</dbReference>
<feature type="domain" description="Reverse transcriptase" evidence="1">
    <location>
        <begin position="647"/>
        <end position="800"/>
    </location>
</feature>
<dbReference type="PANTHER" id="PTHR33116">
    <property type="entry name" value="REVERSE TRANSCRIPTASE ZINC-BINDING DOMAIN-CONTAINING PROTEIN-RELATED-RELATED"/>
    <property type="match status" value="1"/>
</dbReference>
<sequence length="1031" mass="118356">MISSNTRKKHIIQPINMNQGRKMHMVAVNPENQGNRQTHNAGNRVVGNNAGKNGTRIVRNPQGNVAPPVIGNNSNGHDVNQIRCFNYMGVGHYARNFPIEAQDRAFEEYWNSNGPENGDWKWEELSTFLFGGTLKMISSHFVNPICEDEDSMYWGGSTIGKFSVKSAINFIRNEGDVQHDKKWDLVWKPRCLNASEYLFGWPFTIVFSRMFNELQEDYKTIYLVDPRCTRCGADEESLDHILRRCPFSFITWNKLSYHPPNSSFWTLPLCEWIMENLETRCFLSLYGGCRSGGISIFLEVMRKYQLIRLISYIQSKRDVWCYRKRQVEETEYGQGNSGEAGRSEFLRDAQRYFIRAFAVNYGICVMTRDIMYLNSNPMLRLVKKLKLFKEGIRTWIKDKNDKSKNLKKDLKKKLADIDLSLDKGDASSDSLKERMSIMSKLTDLENLDSLALAQKAKIKWSIEGDENSKYFHGIINKQRNNLAIRGILVDGAWIEDPKIVKDEFFTHFKDRFSNTCSDRLTLDMEFPNKLSIDQKTDLERPFTKEEIKGAVWDCGLNKSSGPDGFTFGFYQRYWSLLEPDIVDAVNHFFTNGCCTKGCNSSFIALIPKTHDAKQVKDFRTISLIGSLYKIIAKLLANRLVILMGDLVNEVDFEKAFDFVRWDFLDDVLKKFGFGDRWCDLIQSCLRSSRGSILVNGSPTSKFQFHKVNAGMFKGVTLHNSLRLSHLFYADDVVFLGKWCDSNLKTIIRVFCFFRASGLRINLHKSKIMGIVVENSKVDIVAADIGCMTLKSPFTYLGVKVGGRMRCTNSWEEIIHKILSRLSKWKMKTLSIGGRLTLLKSVLGVDLKDRKISLIKWDNVLASKEKGGLGVSSFYAVIKAIHGVDGKIGCPPTASFSSNWIDIVRETFTLRDKGMDLLGLIKKKSRQWRMPRGGIEQDQMADLYLKMKDIILPNMMDRWFWSLSGSGEFSVASVRNFIDDHTLVDSAPKTRWIKAVLKKINIHAWRVKLDNLPMRFNLSRRGIDLDYIYCPI</sequence>
<dbReference type="GO" id="GO:0003964">
    <property type="term" value="F:RNA-directed DNA polymerase activity"/>
    <property type="evidence" value="ECO:0007669"/>
    <property type="project" value="UniProtKB-KW"/>
</dbReference>